<reference evidence="4" key="3">
    <citation type="journal article" date="2016" name="J. Infect. Dis.">
        <title>Comparative Genomics of Community-Associated Methicillin-Resistant Staphylococcus aureus Shows the Emergence of Clone ST8-USA300 in Geneva, Switzerland.</title>
        <authorList>
            <person name="Von Dach E."/>
            <person name="Diene S.M."/>
            <person name="Fankhauser C."/>
            <person name="Schrenzel J."/>
            <person name="Harbarth S."/>
            <person name="Francois P."/>
        </authorList>
    </citation>
    <scope>NUCLEOTIDE SEQUENCE</scope>
    <source>
        <strain evidence="4">MRSA_S26</strain>
    </source>
</reference>
<evidence type="ECO:0000313" key="3">
    <source>
        <dbReference type="EMBL" id="KMR58540.1"/>
    </source>
</evidence>
<feature type="transmembrane region" description="Helical" evidence="1">
    <location>
        <begin position="6"/>
        <end position="32"/>
    </location>
</feature>
<keyword evidence="1" id="KW-0472">Membrane</keyword>
<dbReference type="EMBL" id="LFVP01000006">
    <property type="protein sequence ID" value="KSA79718.1"/>
    <property type="molecule type" value="Genomic_DNA"/>
</dbReference>
<name>A0A266CLU5_STAAU</name>
<dbReference type="Proteomes" id="UP000052129">
    <property type="component" value="Unassembled WGS sequence"/>
</dbReference>
<accession>A0A1E8WUX0</accession>
<evidence type="ECO:0000313" key="4">
    <source>
        <dbReference type="EMBL" id="KSA79718.1"/>
    </source>
</evidence>
<organism evidence="3">
    <name type="scientific">Staphylococcus aureus</name>
    <dbReference type="NCBI Taxonomy" id="1280"/>
    <lineage>
        <taxon>Bacteria</taxon>
        <taxon>Bacillati</taxon>
        <taxon>Bacillota</taxon>
        <taxon>Bacilli</taxon>
        <taxon>Bacillales</taxon>
        <taxon>Staphylococcaceae</taxon>
        <taxon>Staphylococcus</taxon>
    </lineage>
</organism>
<dbReference type="SMR" id="A0A266CLU5"/>
<reference evidence="4" key="2">
    <citation type="submission" date="2015-06" db="EMBL/GenBank/DDBJ databases">
        <authorList>
            <person name="Diene S.M."/>
            <person name="Von Dach E."/>
            <person name="Fankhauser C."/>
            <person name="Schrenzel J."/>
            <person name="Harbarth S."/>
            <person name="Francois P."/>
        </authorList>
    </citation>
    <scope>NUCLEOTIDE SEQUENCE</scope>
    <source>
        <strain evidence="4">MRSA_S26</strain>
    </source>
</reference>
<dbReference type="AlphaFoldDB" id="A0A266CLU5"/>
<reference evidence="3" key="1">
    <citation type="journal article" date="2015" name="J. Infect. Dis.">
        <title>Parallel Epidemics of Community-Associated Methicillin-Resistant Staphylococcus aureus USA300 Infection in North and South America.</title>
        <authorList>
            <person name="Planet P.J."/>
            <person name="Diaz L."/>
            <person name="Kolokotronis S.O."/>
            <person name="Narechania A."/>
            <person name="Reyes J."/>
            <person name="Xing G."/>
            <person name="Rincon S."/>
            <person name="Smith H."/>
            <person name="Panesso D."/>
            <person name="Ryan C."/>
            <person name="Smith D.P."/>
            <person name="Guzman M."/>
            <person name="Zurita J."/>
            <person name="Sebra R."/>
            <person name="Deikus G."/>
            <person name="Nolan R.L."/>
            <person name="Tenover F.C."/>
            <person name="Weinstock G.M."/>
            <person name="Robinson D.A."/>
            <person name="Arias C.A."/>
        </authorList>
    </citation>
    <scope>NUCLEOTIDE SEQUENCE</scope>
    <source>
        <strain evidence="2">CA15</strain>
        <strain evidence="3">M121</strain>
    </source>
</reference>
<comment type="caution">
    <text evidence="3">The sequence shown here is derived from an EMBL/GenBank/DDBJ whole genome shotgun (WGS) entry which is preliminary data.</text>
</comment>
<dbReference type="EMBL" id="LALQ01000001">
    <property type="protein sequence ID" value="KMR58540.1"/>
    <property type="molecule type" value="Genomic_DNA"/>
</dbReference>
<evidence type="ECO:0000256" key="1">
    <source>
        <dbReference type="SAM" id="Phobius"/>
    </source>
</evidence>
<accession>A0A266CLU5</accession>
<sequence>MPFIIFNHIIFLIDISIHIFLIVYLDIIICYWKIYETNLTHLFQYLNDTMHDFLIL</sequence>
<evidence type="ECO:0000313" key="2">
    <source>
        <dbReference type="EMBL" id="KMR37693.1"/>
    </source>
</evidence>
<keyword evidence="1" id="KW-1133">Transmembrane helix</keyword>
<dbReference type="EMBL" id="LALJ01000005">
    <property type="protein sequence ID" value="KMR37693.1"/>
    <property type="molecule type" value="Genomic_DNA"/>
</dbReference>
<proteinExistence type="predicted"/>
<protein>
    <submittedName>
        <fullName evidence="3">Uncharacterized protein</fullName>
    </submittedName>
</protein>
<keyword evidence="1" id="KW-0812">Transmembrane</keyword>
<gene>
    <name evidence="4" type="ORF">ACR79_09850</name>
    <name evidence="3" type="ORF">EP54_00055</name>
    <name evidence="2" type="ORF">EQ90_02640</name>
</gene>